<sequence length="247" mass="28425">MNQPLEIFVDDWPNPAVVVIRSKSKWGNISNYPTVYTFSLHEEFEEFAASDKLMSVFLETSVDLLKESLNKLDNGNLELKVFGSTRTFWIPPVDQETLRKTEVTLPDGFQFDELLPQEAEMVDSLWVHRFDGSVDHVRRFIVLMPNVCVRKSDGKLAGFAMVHDFMGNEVHLFTMPEFRGKRIAFNIEIALAKKVLDHKLVPCKFVVTNNCAAMQMTLNSPYWKEMGSEIAWLQVVKPYLTRSSRQT</sequence>
<dbReference type="SUPFAM" id="SSF55729">
    <property type="entry name" value="Acyl-CoA N-acyltransferases (Nat)"/>
    <property type="match status" value="1"/>
</dbReference>
<dbReference type="WBParaSite" id="TMUE_2000008900.1">
    <property type="protein sequence ID" value="TMUE_2000008900.1"/>
    <property type="gene ID" value="WBGene00300445"/>
</dbReference>
<dbReference type="GO" id="GO:0005739">
    <property type="term" value="C:mitochondrion"/>
    <property type="evidence" value="ECO:0007669"/>
    <property type="project" value="InterPro"/>
</dbReference>
<name>A0A5S6QNU1_TRIMR</name>
<keyword evidence="2" id="KW-1185">Reference proteome</keyword>
<keyword evidence="1" id="KW-0808">Transferase</keyword>
<protein>
    <recommendedName>
        <fullName evidence="1">Glycine N-acyltransferase-like protein</fullName>
        <ecNumber evidence="1">2.3.1.-</ecNumber>
    </recommendedName>
</protein>
<evidence type="ECO:0000313" key="2">
    <source>
        <dbReference type="Proteomes" id="UP000046395"/>
    </source>
</evidence>
<proteinExistence type="inferred from homology"/>
<dbReference type="AlphaFoldDB" id="A0A5S6QNU1"/>
<organism evidence="2 3">
    <name type="scientific">Trichuris muris</name>
    <name type="common">Mouse whipworm</name>
    <dbReference type="NCBI Taxonomy" id="70415"/>
    <lineage>
        <taxon>Eukaryota</taxon>
        <taxon>Metazoa</taxon>
        <taxon>Ecdysozoa</taxon>
        <taxon>Nematoda</taxon>
        <taxon>Enoplea</taxon>
        <taxon>Dorylaimia</taxon>
        <taxon>Trichinellida</taxon>
        <taxon>Trichuridae</taxon>
        <taxon>Trichuris</taxon>
    </lineage>
</organism>
<dbReference type="GO" id="GO:0047961">
    <property type="term" value="F:glycine N-acyltransferase activity"/>
    <property type="evidence" value="ECO:0007669"/>
    <property type="project" value="InterPro"/>
</dbReference>
<dbReference type="InterPro" id="IPR016181">
    <property type="entry name" value="Acyl_CoA_acyltransferase"/>
</dbReference>
<dbReference type="PANTHER" id="PTHR15298">
    <property type="entry name" value="L-COA N-ACYLTRANSFERASE-RELATED"/>
    <property type="match status" value="1"/>
</dbReference>
<accession>A0A5S6QNU1</accession>
<evidence type="ECO:0000313" key="3">
    <source>
        <dbReference type="WBParaSite" id="TMUE_2000008900.1"/>
    </source>
</evidence>
<keyword evidence="1" id="KW-0012">Acyltransferase</keyword>
<dbReference type="PANTHER" id="PTHR15298:SF1">
    <property type="entry name" value="GLYCINE N-ACYLTRANSFERASE-LIKE PROTEIN"/>
    <property type="match status" value="1"/>
</dbReference>
<evidence type="ECO:0000256" key="1">
    <source>
        <dbReference type="RuleBase" id="RU368002"/>
    </source>
</evidence>
<dbReference type="STRING" id="70415.A0A5S6QNU1"/>
<reference evidence="3" key="1">
    <citation type="submission" date="2019-12" db="UniProtKB">
        <authorList>
            <consortium name="WormBaseParasite"/>
        </authorList>
    </citation>
    <scope>IDENTIFICATION</scope>
</reference>
<dbReference type="Gene3D" id="3.40.630.30">
    <property type="match status" value="1"/>
</dbReference>
<comment type="similarity">
    <text evidence="1">Belongs to the glycine N-acyltransferase family.</text>
</comment>
<dbReference type="InterPro" id="IPR010313">
    <property type="entry name" value="Glycine_N-acyltransferase"/>
</dbReference>
<dbReference type="EC" id="2.3.1.-" evidence="1"/>
<dbReference type="Proteomes" id="UP000046395">
    <property type="component" value="Unassembled WGS sequence"/>
</dbReference>